<protein>
    <submittedName>
        <fullName evidence="2">Uncharacterized protein</fullName>
    </submittedName>
</protein>
<evidence type="ECO:0000313" key="2">
    <source>
        <dbReference type="EMBL" id="MFD0987060.1"/>
    </source>
</evidence>
<reference evidence="3" key="1">
    <citation type="journal article" date="2019" name="Int. J. Syst. Evol. Microbiol.">
        <title>The Global Catalogue of Microorganisms (GCM) 10K type strain sequencing project: providing services to taxonomists for standard genome sequencing and annotation.</title>
        <authorList>
            <consortium name="The Broad Institute Genomics Platform"/>
            <consortium name="The Broad Institute Genome Sequencing Center for Infectious Disease"/>
            <person name="Wu L."/>
            <person name="Ma J."/>
        </authorList>
    </citation>
    <scope>NUCLEOTIDE SEQUENCE [LARGE SCALE GENOMIC DNA]</scope>
    <source>
        <strain evidence="3">CCUG 61697</strain>
    </source>
</reference>
<accession>A0ABW3J9E3</accession>
<comment type="caution">
    <text evidence="2">The sequence shown here is derived from an EMBL/GenBank/DDBJ whole genome shotgun (WGS) entry which is preliminary data.</text>
</comment>
<organism evidence="2 3">
    <name type="scientific">Methyloligella solikamskensis</name>
    <dbReference type="NCBI Taxonomy" id="1177756"/>
    <lineage>
        <taxon>Bacteria</taxon>
        <taxon>Pseudomonadati</taxon>
        <taxon>Pseudomonadota</taxon>
        <taxon>Alphaproteobacteria</taxon>
        <taxon>Hyphomicrobiales</taxon>
        <taxon>Hyphomicrobiaceae</taxon>
        <taxon>Methyloligella</taxon>
    </lineage>
</organism>
<feature type="chain" id="PRO_5047383371" evidence="1">
    <location>
        <begin position="29"/>
        <end position="125"/>
    </location>
</feature>
<evidence type="ECO:0000313" key="3">
    <source>
        <dbReference type="Proteomes" id="UP001597102"/>
    </source>
</evidence>
<name>A0ABW3J9E3_9HYPH</name>
<dbReference type="EMBL" id="JBHTJO010000001">
    <property type="protein sequence ID" value="MFD0987060.1"/>
    <property type="molecule type" value="Genomic_DNA"/>
</dbReference>
<feature type="signal peptide" evidence="1">
    <location>
        <begin position="1"/>
        <end position="28"/>
    </location>
</feature>
<dbReference type="Proteomes" id="UP001597102">
    <property type="component" value="Unassembled WGS sequence"/>
</dbReference>
<proteinExistence type="predicted"/>
<keyword evidence="1" id="KW-0732">Signal</keyword>
<keyword evidence="3" id="KW-1185">Reference proteome</keyword>
<evidence type="ECO:0000256" key="1">
    <source>
        <dbReference type="SAM" id="SignalP"/>
    </source>
</evidence>
<gene>
    <name evidence="2" type="ORF">ACFQ2F_08100</name>
</gene>
<sequence>MKFVLSLAAVLALVFGATLLPLGNEAEAGCWKLRCGRVAVVPAPVVVEPAPVVQPEVVYTVPQPNPIPLRRARRCGGNCYTSYRYPLYAGGYTANASVGCGVGVRSCGYFRRDCWYDAFGRRFCN</sequence>
<dbReference type="RefSeq" id="WP_379088352.1">
    <property type="nucleotide sequence ID" value="NZ_JBHTJO010000001.1"/>
</dbReference>